<gene>
    <name evidence="1" type="ORF">RND61_05165</name>
</gene>
<dbReference type="Proteomes" id="UP001250181">
    <property type="component" value="Unassembled WGS sequence"/>
</dbReference>
<evidence type="ECO:0000313" key="1">
    <source>
        <dbReference type="EMBL" id="MDT9681464.1"/>
    </source>
</evidence>
<protein>
    <submittedName>
        <fullName evidence="1">MazG-like family protein</fullName>
    </submittedName>
</protein>
<accession>A0ABU3QFF3</accession>
<comment type="caution">
    <text evidence="1">The sequence shown here is derived from an EMBL/GenBank/DDBJ whole genome shotgun (WGS) entry which is preliminary data.</text>
</comment>
<dbReference type="EMBL" id="JAWCTQ010000004">
    <property type="protein sequence ID" value="MDT9681464.1"/>
    <property type="molecule type" value="Genomic_DNA"/>
</dbReference>
<reference evidence="1 2" key="1">
    <citation type="submission" date="2023-09" db="EMBL/GenBank/DDBJ databases">
        <title>Streptomyces sp. nov.: A antagonism against Alternaria gaisen Producing Streptochlin, Isolated from Tamarix root soil.</title>
        <authorList>
            <person name="Chen Y."/>
        </authorList>
    </citation>
    <scope>NUCLEOTIDE SEQUENCE [LARGE SCALE GENOMIC DNA]</scope>
    <source>
        <strain evidence="1 2">TRM76323</strain>
    </source>
</reference>
<evidence type="ECO:0000313" key="2">
    <source>
        <dbReference type="Proteomes" id="UP001250181"/>
    </source>
</evidence>
<dbReference type="InterPro" id="IPR044548">
    <property type="entry name" value="AF0060_NTP-PPase_MazG-like"/>
</dbReference>
<dbReference type="RefSeq" id="WP_315876486.1">
    <property type="nucleotide sequence ID" value="NZ_JAWCTQ010000004.1"/>
</dbReference>
<dbReference type="SUPFAM" id="SSF101386">
    <property type="entry name" value="all-alpha NTP pyrophosphatases"/>
    <property type="match status" value="1"/>
</dbReference>
<organism evidence="1 2">
    <name type="scientific">Streptomyces tamarix</name>
    <dbReference type="NCBI Taxonomy" id="3078565"/>
    <lineage>
        <taxon>Bacteria</taxon>
        <taxon>Bacillati</taxon>
        <taxon>Actinomycetota</taxon>
        <taxon>Actinomycetes</taxon>
        <taxon>Kitasatosporales</taxon>
        <taxon>Streptomycetaceae</taxon>
        <taxon>Streptomyces</taxon>
    </lineage>
</organism>
<name>A0ABU3QFF3_9ACTN</name>
<proteinExistence type="predicted"/>
<sequence length="190" mass="19872">MKVETWEHVTRLRKWLDSDAAPTSVEDARLLRVLKISEELGEVAEALHGALGANPRKGASHGWGDVASELADVIVTAGVALDTVSGDGAAVMGHQLQSRTVDETTAAGDIRLLQVLAISGGMGAVATAVYGALGTGPRGEAVEVTHTWGDVEARLGELILTAAAALDDLTGDAWKTVDERLRFLVERVAA</sequence>
<keyword evidence="2" id="KW-1185">Reference proteome</keyword>
<dbReference type="CDD" id="cd11533">
    <property type="entry name" value="NTP-PPase_Af0060_like"/>
    <property type="match status" value="1"/>
</dbReference>